<protein>
    <submittedName>
        <fullName evidence="1">Uncharacterized protein</fullName>
    </submittedName>
</protein>
<accession>A0ABQ9E634</accession>
<dbReference type="EMBL" id="JARBDR010000921">
    <property type="protein sequence ID" value="KAJ8298965.1"/>
    <property type="molecule type" value="Genomic_DNA"/>
</dbReference>
<keyword evidence="2" id="KW-1185">Reference proteome</keyword>
<gene>
    <name evidence="1" type="ORF">KUTeg_023025</name>
</gene>
<evidence type="ECO:0000313" key="2">
    <source>
        <dbReference type="Proteomes" id="UP001217089"/>
    </source>
</evidence>
<reference evidence="1 2" key="1">
    <citation type="submission" date="2022-12" db="EMBL/GenBank/DDBJ databases">
        <title>Chromosome-level genome of Tegillarca granosa.</title>
        <authorList>
            <person name="Kim J."/>
        </authorList>
    </citation>
    <scope>NUCLEOTIDE SEQUENCE [LARGE SCALE GENOMIC DNA]</scope>
    <source>
        <strain evidence="1">Teg-2019</strain>
        <tissue evidence="1">Adductor muscle</tissue>
    </source>
</reference>
<name>A0ABQ9E634_TEGGR</name>
<proteinExistence type="predicted"/>
<organism evidence="1 2">
    <name type="scientific">Tegillarca granosa</name>
    <name type="common">Malaysian cockle</name>
    <name type="synonym">Anadara granosa</name>
    <dbReference type="NCBI Taxonomy" id="220873"/>
    <lineage>
        <taxon>Eukaryota</taxon>
        <taxon>Metazoa</taxon>
        <taxon>Spiralia</taxon>
        <taxon>Lophotrochozoa</taxon>
        <taxon>Mollusca</taxon>
        <taxon>Bivalvia</taxon>
        <taxon>Autobranchia</taxon>
        <taxon>Pteriomorphia</taxon>
        <taxon>Arcoida</taxon>
        <taxon>Arcoidea</taxon>
        <taxon>Arcidae</taxon>
        <taxon>Tegillarca</taxon>
    </lineage>
</organism>
<sequence>MTLFKEYKPDKSENFKITVTNLWKKSNILRRYKKSKMKRQNEYKIYYIDQSTLRYMKDEGPQPNITIDDTISWTPPLQPNSITFDNSPTTTRTIKVRRGNALTDLIEAFSNESILGDEVSVQRILENGQREIGSGIGVCWTVWSNSGLNFTSAVLQDLKKRFRFLDMILERRNGDRVYAYFFLDGLILNTFQCYCLNISSNA</sequence>
<evidence type="ECO:0000313" key="1">
    <source>
        <dbReference type="EMBL" id="KAJ8298965.1"/>
    </source>
</evidence>
<dbReference type="Proteomes" id="UP001217089">
    <property type="component" value="Unassembled WGS sequence"/>
</dbReference>
<comment type="caution">
    <text evidence="1">The sequence shown here is derived from an EMBL/GenBank/DDBJ whole genome shotgun (WGS) entry which is preliminary data.</text>
</comment>